<evidence type="ECO:0000256" key="11">
    <source>
        <dbReference type="SAM" id="SignalP"/>
    </source>
</evidence>
<evidence type="ECO:0000256" key="1">
    <source>
        <dbReference type="ARBA" id="ARBA00000612"/>
    </source>
</evidence>
<comment type="catalytic activity">
    <reaction evidence="1">
        <text>Hydrolyzes proteins with a preference for Tyr or Phe in the P1' position. Has no action on amino-acid p-nitroanilides.</text>
        <dbReference type="EC" id="3.4.24.77"/>
    </reaction>
</comment>
<comment type="cofactor">
    <cofactor evidence="9">
        <name>Zn(2+)</name>
        <dbReference type="ChEBI" id="CHEBI:29105"/>
    </cofactor>
    <text evidence="9">Binds 1 zinc ion per subunit.</text>
</comment>
<feature type="disulfide bond" evidence="10">
    <location>
        <begin position="134"/>
        <end position="147"/>
    </location>
</feature>
<dbReference type="SUPFAM" id="SSF55486">
    <property type="entry name" value="Metalloproteases ('zincins'), catalytic domain"/>
    <property type="match status" value="1"/>
</dbReference>
<accession>A0A1K1RZV3</accession>
<keyword evidence="11" id="KW-0732">Signal</keyword>
<dbReference type="EC" id="3.4.24.77" evidence="3"/>
<dbReference type="GO" id="GO:0005576">
    <property type="term" value="C:extracellular region"/>
    <property type="evidence" value="ECO:0007669"/>
    <property type="project" value="InterPro"/>
</dbReference>
<keyword evidence="6" id="KW-0482">Metalloprotease</keyword>
<evidence type="ECO:0000313" key="12">
    <source>
        <dbReference type="EMBL" id="SFW77593.1"/>
    </source>
</evidence>
<feature type="signal peptide" evidence="11">
    <location>
        <begin position="1"/>
        <end position="32"/>
    </location>
</feature>
<keyword evidence="13" id="KW-1185">Reference proteome</keyword>
<evidence type="ECO:0000256" key="2">
    <source>
        <dbReference type="ARBA" id="ARBA00006571"/>
    </source>
</evidence>
<dbReference type="InterPro" id="IPR024079">
    <property type="entry name" value="MetalloPept_cat_dom_sf"/>
</dbReference>
<feature type="binding site" evidence="9">
    <location>
        <position position="118"/>
    </location>
    <ligand>
        <name>Zn(2+)</name>
        <dbReference type="ChEBI" id="CHEBI:29105"/>
        <note>catalytic</note>
    </ligand>
</feature>
<keyword evidence="9" id="KW-0106">Calcium</keyword>
<feature type="binding site" evidence="9">
    <location>
        <position position="122"/>
    </location>
    <ligand>
        <name>Zn(2+)</name>
        <dbReference type="ChEBI" id="CHEBI:29105"/>
        <note>catalytic</note>
    </ligand>
</feature>
<dbReference type="GO" id="GO:0006508">
    <property type="term" value="P:proteolysis"/>
    <property type="evidence" value="ECO:0007669"/>
    <property type="project" value="InterPro"/>
</dbReference>
<protein>
    <recommendedName>
        <fullName evidence="4">Extracellular small neutral protease</fullName>
        <ecNumber evidence="3">3.4.24.77</ecNumber>
    </recommendedName>
    <alternativeName>
        <fullName evidence="7">Snapalysin</fullName>
    </alternativeName>
</protein>
<gene>
    <name evidence="12" type="ORF">SAMN04489730_4342</name>
</gene>
<dbReference type="Proteomes" id="UP000182740">
    <property type="component" value="Unassembled WGS sequence"/>
</dbReference>
<comment type="cofactor">
    <cofactor evidence="9">
        <name>Ca(2+)</name>
        <dbReference type="ChEBI" id="CHEBI:29108"/>
    </cofactor>
    <text evidence="9">Binds 1 Ca(2+) ion per subunit.</text>
</comment>
<evidence type="ECO:0000256" key="5">
    <source>
        <dbReference type="ARBA" id="ARBA00022723"/>
    </source>
</evidence>
<evidence type="ECO:0000256" key="3">
    <source>
        <dbReference type="ARBA" id="ARBA00012325"/>
    </source>
</evidence>
<dbReference type="PIRSF" id="PIRSF016573">
    <property type="entry name" value="Peptidase_M7"/>
    <property type="match status" value="1"/>
</dbReference>
<evidence type="ECO:0000256" key="8">
    <source>
        <dbReference type="PIRSR" id="PIRSR016573-1"/>
    </source>
</evidence>
<evidence type="ECO:0000313" key="13">
    <source>
        <dbReference type="Proteomes" id="UP000182740"/>
    </source>
</evidence>
<feature type="active site" evidence="8">
    <location>
        <position position="119"/>
    </location>
</feature>
<comment type="similarity">
    <text evidence="2">Belongs to the peptidase M7 family.</text>
</comment>
<feature type="binding site" evidence="9">
    <location>
        <position position="111"/>
    </location>
    <ligand>
        <name>Ca(2+)</name>
        <dbReference type="ChEBI" id="CHEBI:29108"/>
    </ligand>
</feature>
<proteinExistence type="inferred from homology"/>
<dbReference type="InterPro" id="IPR000013">
    <property type="entry name" value="Peptidase_M7"/>
</dbReference>
<organism evidence="12 13">
    <name type="scientific">Amycolatopsis australiensis</name>
    <dbReference type="NCBI Taxonomy" id="546364"/>
    <lineage>
        <taxon>Bacteria</taxon>
        <taxon>Bacillati</taxon>
        <taxon>Actinomycetota</taxon>
        <taxon>Actinomycetes</taxon>
        <taxon>Pseudonocardiales</taxon>
        <taxon>Pseudonocardiaceae</taxon>
        <taxon>Amycolatopsis</taxon>
    </lineage>
</organism>
<evidence type="ECO:0000256" key="9">
    <source>
        <dbReference type="PIRSR" id="PIRSR016573-2"/>
    </source>
</evidence>
<keyword evidence="6" id="KW-0378">Hydrolase</keyword>
<dbReference type="STRING" id="546364.SAMN04489730_4342"/>
<dbReference type="EMBL" id="FPJG01000006">
    <property type="protein sequence ID" value="SFW77593.1"/>
    <property type="molecule type" value="Genomic_DNA"/>
</dbReference>
<sequence length="181" mass="18495">MNGRAIGRVVALATAVAAPLGLGLAVAPGAEAATVTTLYYSSSGAPDYLAQIDRGAANWNAAVTDVRLVKRNTGATIVFHEVHSGGSYTNTDGHGHGQIYLDTSQVAEGFDPTRIAAHELGHNLGLPDHYSGPCSELMSGHGPGTSCTNAKPSAAEAAKVQSLWANGIAAARPEQTYTAAL</sequence>
<dbReference type="GO" id="GO:0004222">
    <property type="term" value="F:metalloendopeptidase activity"/>
    <property type="evidence" value="ECO:0007669"/>
    <property type="project" value="InterPro"/>
</dbReference>
<evidence type="ECO:0000256" key="7">
    <source>
        <dbReference type="ARBA" id="ARBA00029927"/>
    </source>
</evidence>
<dbReference type="PRINTS" id="PR00787">
    <property type="entry name" value="NEUTRALPTASE"/>
</dbReference>
<dbReference type="Pfam" id="PF02031">
    <property type="entry name" value="Peptidase_M7"/>
    <property type="match status" value="1"/>
</dbReference>
<feature type="binding site" evidence="9">
    <location>
        <position position="128"/>
    </location>
    <ligand>
        <name>Zn(2+)</name>
        <dbReference type="ChEBI" id="CHEBI:29105"/>
        <note>catalytic</note>
    </ligand>
</feature>
<keyword evidence="9" id="KW-0862">Zinc</keyword>
<name>A0A1K1RZV3_9PSEU</name>
<evidence type="ECO:0000256" key="10">
    <source>
        <dbReference type="PIRSR" id="PIRSR016573-3"/>
    </source>
</evidence>
<evidence type="ECO:0000256" key="4">
    <source>
        <dbReference type="ARBA" id="ARBA00019129"/>
    </source>
</evidence>
<dbReference type="Gene3D" id="3.40.390.10">
    <property type="entry name" value="Collagenase (Catalytic Domain)"/>
    <property type="match status" value="1"/>
</dbReference>
<evidence type="ECO:0000256" key="6">
    <source>
        <dbReference type="ARBA" id="ARBA00023049"/>
    </source>
</evidence>
<feature type="binding site" evidence="9">
    <location>
        <position position="113"/>
    </location>
    <ligand>
        <name>Ca(2+)</name>
        <dbReference type="ChEBI" id="CHEBI:29108"/>
    </ligand>
</feature>
<dbReference type="RefSeq" id="WP_072477983.1">
    <property type="nucleotide sequence ID" value="NZ_FPJG01000006.1"/>
</dbReference>
<dbReference type="AlphaFoldDB" id="A0A1K1RZV3"/>
<keyword evidence="6" id="KW-0645">Protease</keyword>
<keyword evidence="5 9" id="KW-0479">Metal-binding</keyword>
<dbReference type="OrthoDB" id="5243084at2"/>
<reference evidence="13" key="1">
    <citation type="submission" date="2016-11" db="EMBL/GenBank/DDBJ databases">
        <authorList>
            <person name="Varghese N."/>
            <person name="Submissions S."/>
        </authorList>
    </citation>
    <scope>NUCLEOTIDE SEQUENCE [LARGE SCALE GENOMIC DNA]</scope>
    <source>
        <strain evidence="13">DSM 44671</strain>
    </source>
</reference>
<feature type="chain" id="PRO_5012746798" description="Extracellular small neutral protease" evidence="11">
    <location>
        <begin position="33"/>
        <end position="181"/>
    </location>
</feature>
<dbReference type="GO" id="GO:0008270">
    <property type="term" value="F:zinc ion binding"/>
    <property type="evidence" value="ECO:0007669"/>
    <property type="project" value="InterPro"/>
</dbReference>